<dbReference type="Pfam" id="PF02782">
    <property type="entry name" value="FGGY_C"/>
    <property type="match status" value="1"/>
</dbReference>
<dbReference type="OrthoDB" id="9805576at2"/>
<feature type="domain" description="Carbohydrate kinase FGGY C-terminal" evidence="5">
    <location>
        <begin position="248"/>
        <end position="432"/>
    </location>
</feature>
<dbReference type="SUPFAM" id="SSF53067">
    <property type="entry name" value="Actin-like ATPase domain"/>
    <property type="match status" value="2"/>
</dbReference>
<dbReference type="InterPro" id="IPR018484">
    <property type="entry name" value="FGGY_N"/>
</dbReference>
<keyword evidence="7" id="KW-1185">Reference proteome</keyword>
<comment type="similarity">
    <text evidence="1">Belongs to the FGGY kinase family.</text>
</comment>
<evidence type="ECO:0000256" key="2">
    <source>
        <dbReference type="ARBA" id="ARBA00022679"/>
    </source>
</evidence>
<dbReference type="STRING" id="1121001.SAMN02745857_00561"/>
<gene>
    <name evidence="6" type="ORF">SAMN02745857_00561</name>
</gene>
<dbReference type="CDD" id="cd07808">
    <property type="entry name" value="ASKHA_NBD_FGGY_EcXK-like"/>
    <property type="match status" value="1"/>
</dbReference>
<name>A0A1W1X3D1_9NEIS</name>
<dbReference type="InterPro" id="IPR050406">
    <property type="entry name" value="FGGY_Carb_Kinase"/>
</dbReference>
<dbReference type="GO" id="GO:0016301">
    <property type="term" value="F:kinase activity"/>
    <property type="evidence" value="ECO:0007669"/>
    <property type="project" value="UniProtKB-KW"/>
</dbReference>
<evidence type="ECO:0000259" key="5">
    <source>
        <dbReference type="Pfam" id="PF02782"/>
    </source>
</evidence>
<feature type="domain" description="Carbohydrate kinase FGGY N-terminal" evidence="4">
    <location>
        <begin position="1"/>
        <end position="236"/>
    </location>
</feature>
<protein>
    <submittedName>
        <fullName evidence="6">Xylulokinase</fullName>
    </submittedName>
</protein>
<evidence type="ECO:0000259" key="4">
    <source>
        <dbReference type="Pfam" id="PF00370"/>
    </source>
</evidence>
<dbReference type="Pfam" id="PF00370">
    <property type="entry name" value="FGGY_N"/>
    <property type="match status" value="1"/>
</dbReference>
<accession>A0A1W1X3D1</accession>
<dbReference type="PIRSF" id="PIRSF000538">
    <property type="entry name" value="GlpK"/>
    <property type="match status" value="1"/>
</dbReference>
<dbReference type="PANTHER" id="PTHR43095:SF5">
    <property type="entry name" value="XYLULOSE KINASE"/>
    <property type="match status" value="1"/>
</dbReference>
<organism evidence="6 7">
    <name type="scientific">Andreprevotia lacus DSM 23236</name>
    <dbReference type="NCBI Taxonomy" id="1121001"/>
    <lineage>
        <taxon>Bacteria</taxon>
        <taxon>Pseudomonadati</taxon>
        <taxon>Pseudomonadota</taxon>
        <taxon>Betaproteobacteria</taxon>
        <taxon>Neisseriales</taxon>
        <taxon>Chitinibacteraceae</taxon>
        <taxon>Andreprevotia</taxon>
    </lineage>
</organism>
<proteinExistence type="inferred from homology"/>
<evidence type="ECO:0000313" key="6">
    <source>
        <dbReference type="EMBL" id="SMC18432.1"/>
    </source>
</evidence>
<dbReference type="GO" id="GO:0005975">
    <property type="term" value="P:carbohydrate metabolic process"/>
    <property type="evidence" value="ECO:0007669"/>
    <property type="project" value="InterPro"/>
</dbReference>
<dbReference type="InterPro" id="IPR000577">
    <property type="entry name" value="Carb_kinase_FGGY"/>
</dbReference>
<dbReference type="InterPro" id="IPR018485">
    <property type="entry name" value="FGGY_C"/>
</dbReference>
<dbReference type="RefSeq" id="WP_084089017.1">
    <property type="nucleotide sequence ID" value="NZ_FWXD01000002.1"/>
</dbReference>
<keyword evidence="2" id="KW-0808">Transferase</keyword>
<dbReference type="Proteomes" id="UP000192761">
    <property type="component" value="Unassembled WGS sequence"/>
</dbReference>
<dbReference type="AlphaFoldDB" id="A0A1W1X3D1"/>
<dbReference type="Gene3D" id="3.30.420.40">
    <property type="match status" value="2"/>
</dbReference>
<keyword evidence="3 6" id="KW-0418">Kinase</keyword>
<reference evidence="6 7" key="1">
    <citation type="submission" date="2017-04" db="EMBL/GenBank/DDBJ databases">
        <authorList>
            <person name="Afonso C.L."/>
            <person name="Miller P.J."/>
            <person name="Scott M.A."/>
            <person name="Spackman E."/>
            <person name="Goraichik I."/>
            <person name="Dimitrov K.M."/>
            <person name="Suarez D.L."/>
            <person name="Swayne D.E."/>
        </authorList>
    </citation>
    <scope>NUCLEOTIDE SEQUENCE [LARGE SCALE GENOMIC DNA]</scope>
    <source>
        <strain evidence="6 7">DSM 23236</strain>
    </source>
</reference>
<dbReference type="InterPro" id="IPR043129">
    <property type="entry name" value="ATPase_NBD"/>
</dbReference>
<evidence type="ECO:0000256" key="3">
    <source>
        <dbReference type="ARBA" id="ARBA00022777"/>
    </source>
</evidence>
<evidence type="ECO:0000313" key="7">
    <source>
        <dbReference type="Proteomes" id="UP000192761"/>
    </source>
</evidence>
<sequence>MFLGIDIGTGSAKVLLLSADGHTLAEAGGSYAVTSPRAGWHETDPAHWWRVVRDAIRSLPAELRSAVQGIGLSGQMHGVVLCDGKGITRNPAVLWLDQRATDILPAFPAGSAERNGNALAPGMAGPILAWFAQGMPDVLAAARWALQPKDWLRLKLTGEAAADPSDASGTLLADRNGQWDLALINRLGLPERLFAPLHGSAESAGELSSAMARELGLPVGIPVAIGAGDTPAAAFGSGLYDDGAAQLTTGSGAQLIVMRNAPAAYARNTNSYCAVQNDGLPGWYAMAAMLNGGVALEWARKQLGLSWDEVYQHAFAPQAAASQVVFLPYLAGERSPWMNPAAQAAWVGARANDDAGTLMRAALEGVACAIRAGLDALRNNGIAPTRLRLAGGGSVHPQWQRLLIDTLGLPMDAVACPNASARGAALLGGMAAGALHLADVRRLAPAITPLGEPQGSNDARYQRFLDLYRRLEGWFDGAAACASTS</sequence>
<dbReference type="PANTHER" id="PTHR43095">
    <property type="entry name" value="SUGAR KINASE"/>
    <property type="match status" value="1"/>
</dbReference>
<evidence type="ECO:0000256" key="1">
    <source>
        <dbReference type="ARBA" id="ARBA00009156"/>
    </source>
</evidence>
<dbReference type="EMBL" id="FWXD01000002">
    <property type="protein sequence ID" value="SMC18432.1"/>
    <property type="molecule type" value="Genomic_DNA"/>
</dbReference>